<gene>
    <name evidence="1" type="ORF">M7I_8307</name>
</gene>
<name>H0EZN1_GLAL7</name>
<dbReference type="EMBL" id="AGUE01000295">
    <property type="protein sequence ID" value="EHK96018.1"/>
    <property type="molecule type" value="Genomic_DNA"/>
</dbReference>
<dbReference type="OrthoDB" id="10474697at2759"/>
<protein>
    <submittedName>
        <fullName evidence="1">Uncharacterized protein</fullName>
    </submittedName>
</protein>
<evidence type="ECO:0000313" key="1">
    <source>
        <dbReference type="EMBL" id="EHK96018.1"/>
    </source>
</evidence>
<dbReference type="Proteomes" id="UP000005446">
    <property type="component" value="Unassembled WGS sequence"/>
</dbReference>
<organism evidence="1 2">
    <name type="scientific">Glarea lozoyensis (strain ATCC 74030 / MF5533)</name>
    <dbReference type="NCBI Taxonomy" id="1104152"/>
    <lineage>
        <taxon>Eukaryota</taxon>
        <taxon>Fungi</taxon>
        <taxon>Dikarya</taxon>
        <taxon>Ascomycota</taxon>
        <taxon>Pezizomycotina</taxon>
        <taxon>Leotiomycetes</taxon>
        <taxon>Helotiales</taxon>
        <taxon>Helotiaceae</taxon>
        <taxon>Glarea</taxon>
    </lineage>
</organism>
<sequence>MKKREVHTIGARDVSSATAGIDNNLVVRKAAQPVSINGTVLYNTLKAIEARCTSGGPGICSEDKVVRVCGQVTYPGGINMMIRDVGKSKRAVEIAGAEDVSMSTVDMENSLALREEDEEDLHCCSCDYRPDWYQEAMSKKLTKALDFTKAVTLFNQFFPADDSIVPFFPPGSQYPIPCEEGEGVIELVNETEEIITIEKQVVQRYLHRVYEDCGGRGANPLRARENPENMFNHYAPVHHECGDGYAHTATWDVKIPREAHNWEFSDWGPQEVPAGGYQTCGQRFNYGGWNVVMRGCDKK</sequence>
<proteinExistence type="predicted"/>
<accession>H0EZN1</accession>
<keyword evidence="2" id="KW-1185">Reference proteome</keyword>
<dbReference type="InParanoid" id="H0EZN1"/>
<evidence type="ECO:0000313" key="2">
    <source>
        <dbReference type="Proteomes" id="UP000005446"/>
    </source>
</evidence>
<comment type="caution">
    <text evidence="1">The sequence shown here is derived from an EMBL/GenBank/DDBJ whole genome shotgun (WGS) entry which is preliminary data.</text>
</comment>
<dbReference type="HOGENOM" id="CLU_930815_0_0_1"/>
<reference evidence="1 2" key="1">
    <citation type="journal article" date="2012" name="Eukaryot. Cell">
        <title>Genome sequence of the fungus Glarea lozoyensis: the first genome sequence of a species from the Helotiaceae family.</title>
        <authorList>
            <person name="Youssar L."/>
            <person name="Gruening B.A."/>
            <person name="Erxleben A."/>
            <person name="Guenther S."/>
            <person name="Huettel W."/>
        </authorList>
    </citation>
    <scope>NUCLEOTIDE SEQUENCE [LARGE SCALE GENOMIC DNA]</scope>
    <source>
        <strain evidence="2">ATCC 74030 / MF5533</strain>
    </source>
</reference>
<dbReference type="AlphaFoldDB" id="H0EZN1"/>